<dbReference type="EMBL" id="CAMAPE010000045">
    <property type="protein sequence ID" value="CAH9103812.1"/>
    <property type="molecule type" value="Genomic_DNA"/>
</dbReference>
<dbReference type="SUPFAM" id="SSF53335">
    <property type="entry name" value="S-adenosyl-L-methionine-dependent methyltransferases"/>
    <property type="match status" value="1"/>
</dbReference>
<gene>
    <name evidence="4" type="ORF">CEURO_LOCUS16283</name>
</gene>
<dbReference type="GO" id="GO:0032259">
    <property type="term" value="P:methylation"/>
    <property type="evidence" value="ECO:0007669"/>
    <property type="project" value="UniProtKB-KW"/>
</dbReference>
<accession>A0A9P0ZI97</accession>
<dbReference type="Proteomes" id="UP001152484">
    <property type="component" value="Unassembled WGS sequence"/>
</dbReference>
<evidence type="ECO:0000313" key="5">
    <source>
        <dbReference type="Proteomes" id="UP001152484"/>
    </source>
</evidence>
<dbReference type="PANTHER" id="PTHR12176:SF56">
    <property type="entry name" value="OS04G0510700 PROTEIN"/>
    <property type="match status" value="1"/>
</dbReference>
<sequence length="446" mass="49868">MEWGKNFFEGVCLGSGVMLLCRGGRRLDQKLRCFSTIVRNRAEDEGDWLYSSEWWDSSGTDGKTVFRSLSDKGNGEVSVIAYPSSKPDKVYWGRTENWLQERYHEIHSGDSKHQANFKILGYQWCALRFNEDTRQSTVKVMAFYRESDPDSILLMQQPHCLAIPYVKSMICSGLATISSCNFDLHKAICGANTMNILCIGHGGGSIPLFLASKIKGAMVHDVEIDPTVISASVQAMGFPSPSLATSSYTNPTQSTHDSIQKMLWKGTHERICLYESDAEKFIIDPTHHLYYDIVFIDAYDGDDIFPYKLWDPHLPFLKTLSNCLHPEHGTVIVNLHSDLDYDGRSSDGHYLPMGGYVKQVCRAYKEALLGNGKSCDGLAYVVSVPWVCNTSLVVARGFRGGRPGSSSFKRESTLSTLMSRSIEVESALDLPFSCLGYIKRSFTLVD</sequence>
<dbReference type="GO" id="GO:0008168">
    <property type="term" value="F:methyltransferase activity"/>
    <property type="evidence" value="ECO:0007669"/>
    <property type="project" value="UniProtKB-KW"/>
</dbReference>
<keyword evidence="5" id="KW-1185">Reference proteome</keyword>
<organism evidence="4 5">
    <name type="scientific">Cuscuta europaea</name>
    <name type="common">European dodder</name>
    <dbReference type="NCBI Taxonomy" id="41803"/>
    <lineage>
        <taxon>Eukaryota</taxon>
        <taxon>Viridiplantae</taxon>
        <taxon>Streptophyta</taxon>
        <taxon>Embryophyta</taxon>
        <taxon>Tracheophyta</taxon>
        <taxon>Spermatophyta</taxon>
        <taxon>Magnoliopsida</taxon>
        <taxon>eudicotyledons</taxon>
        <taxon>Gunneridae</taxon>
        <taxon>Pentapetalae</taxon>
        <taxon>asterids</taxon>
        <taxon>lamiids</taxon>
        <taxon>Solanales</taxon>
        <taxon>Convolvulaceae</taxon>
        <taxon>Cuscuteae</taxon>
        <taxon>Cuscuta</taxon>
        <taxon>Cuscuta subgen. Cuscuta</taxon>
    </lineage>
</organism>
<comment type="caution">
    <text evidence="4">The sequence shown here is derived from an EMBL/GenBank/DDBJ whole genome shotgun (WGS) entry which is preliminary data.</text>
</comment>
<keyword evidence="3" id="KW-0808">Transferase</keyword>
<reference evidence="4" key="1">
    <citation type="submission" date="2022-07" db="EMBL/GenBank/DDBJ databases">
        <authorList>
            <person name="Macas J."/>
            <person name="Novak P."/>
            <person name="Neumann P."/>
        </authorList>
    </citation>
    <scope>NUCLEOTIDE SEQUENCE</scope>
</reference>
<dbReference type="InterPro" id="IPR029063">
    <property type="entry name" value="SAM-dependent_MTases_sf"/>
</dbReference>
<name>A0A9P0ZI97_CUSEU</name>
<evidence type="ECO:0000256" key="1">
    <source>
        <dbReference type="ARBA" id="ARBA00008361"/>
    </source>
</evidence>
<evidence type="ECO:0000256" key="2">
    <source>
        <dbReference type="ARBA" id="ARBA00022603"/>
    </source>
</evidence>
<keyword evidence="2" id="KW-0489">Methyltransferase</keyword>
<proteinExistence type="inferred from homology"/>
<evidence type="ECO:0008006" key="6">
    <source>
        <dbReference type="Google" id="ProtNLM"/>
    </source>
</evidence>
<dbReference type="AlphaFoldDB" id="A0A9P0ZI97"/>
<comment type="similarity">
    <text evidence="1">Belongs to the methyltransferase superfamily.</text>
</comment>
<dbReference type="InterPro" id="IPR051419">
    <property type="entry name" value="Lys/N-term_MeTrsfase_sf"/>
</dbReference>
<dbReference type="PANTHER" id="PTHR12176">
    <property type="entry name" value="SAM-DEPENDENT METHYLTRANSFERASE SUPERFAMILY PROTEIN"/>
    <property type="match status" value="1"/>
</dbReference>
<evidence type="ECO:0000313" key="4">
    <source>
        <dbReference type="EMBL" id="CAH9103812.1"/>
    </source>
</evidence>
<evidence type="ECO:0000256" key="3">
    <source>
        <dbReference type="ARBA" id="ARBA00022679"/>
    </source>
</evidence>
<protein>
    <recommendedName>
        <fullName evidence="6">S-adenosyl-L-methionine-dependent methyltransferase superfamily protein</fullName>
    </recommendedName>
</protein>
<dbReference type="Gene3D" id="3.40.50.150">
    <property type="entry name" value="Vaccinia Virus protein VP39"/>
    <property type="match status" value="1"/>
</dbReference>
<dbReference type="OrthoDB" id="411785at2759"/>